<evidence type="ECO:0000256" key="5">
    <source>
        <dbReference type="PROSITE-ProRule" id="PRU10137"/>
    </source>
</evidence>
<dbReference type="CDD" id="cd00338">
    <property type="entry name" value="Ser_Recombinase"/>
    <property type="match status" value="1"/>
</dbReference>
<name>A0A0J1LEM1_NIACI</name>
<dbReference type="EMBL" id="LDPH01000004">
    <property type="protein sequence ID" value="KLV27360.1"/>
    <property type="molecule type" value="Genomic_DNA"/>
</dbReference>
<dbReference type="OrthoDB" id="9811097at2"/>
<sequence length="499" mass="58229">MIGIYARVSTEEQLKGFSINGQIEECIQLAGNEEYLKYVDEGITGEIMNRPALTRLQDDIEKGLIHKVICYDPDRLSRKLLVQLMITETLQKNNVELQFVRSDYKNDAEGQLYFQVRGAFSEFDKAKIKHNTMTGRYRKAKSGKVVKNNHLYGYHYNKEKETYEINEEEAKVVRMIFDYYTNPNSKFQGINGIALHLTDISIPTKRGAKVWHRQVVRQILMNDAYTGNYYQNKYDTVGNYVKKQAGEKVEYGKIRPKEEWLKTEIPAIISLEQFEYAQSLLEQGRRRQTKVSFHQYLLSGLVRCDHCGGTMTGKKTKSHGKDFFIYTCRKNYAGSKSKGCGKQISENKLNKYVWDTIVDLLSDPKKIAEFREQDEKTYLKEEMEYVLAEIEKAKKGRKRLFQLVSLSEDDDMDLEEIKEQIRNLQIKEKKLQDKYNEMLNENEVAAGKEPSVVALESAINMFMKNKKNEFSFEHKQEILRRVIKEVIVVDSETINIQIF</sequence>
<feature type="domain" description="Recombinase" evidence="8">
    <location>
        <begin position="151"/>
        <end position="287"/>
    </location>
</feature>
<dbReference type="Proteomes" id="UP000036045">
    <property type="component" value="Unassembled WGS sequence"/>
</dbReference>
<dbReference type="PROSITE" id="PS00397">
    <property type="entry name" value="RECOMBINASES_1"/>
    <property type="match status" value="1"/>
</dbReference>
<dbReference type="Pfam" id="PF00239">
    <property type="entry name" value="Resolvase"/>
    <property type="match status" value="1"/>
</dbReference>
<evidence type="ECO:0000256" key="6">
    <source>
        <dbReference type="SAM" id="Coils"/>
    </source>
</evidence>
<keyword evidence="3" id="KW-0233">DNA recombination</keyword>
<dbReference type="SUPFAM" id="SSF53041">
    <property type="entry name" value="Resolvase-like"/>
    <property type="match status" value="1"/>
</dbReference>
<dbReference type="InterPro" id="IPR036162">
    <property type="entry name" value="Resolvase-like_N_sf"/>
</dbReference>
<keyword evidence="2" id="KW-0238">DNA-binding</keyword>
<dbReference type="SMART" id="SM00857">
    <property type="entry name" value="Resolvase"/>
    <property type="match status" value="1"/>
</dbReference>
<feature type="domain" description="Resolvase/invertase-type recombinase catalytic" evidence="7">
    <location>
        <begin position="1"/>
        <end position="143"/>
    </location>
</feature>
<dbReference type="InterPro" id="IPR006118">
    <property type="entry name" value="Recombinase_CS"/>
</dbReference>
<dbReference type="InterPro" id="IPR050639">
    <property type="entry name" value="SSR_resolvase"/>
</dbReference>
<dbReference type="PANTHER" id="PTHR30461:SF23">
    <property type="entry name" value="DNA RECOMBINASE-RELATED"/>
    <property type="match status" value="1"/>
</dbReference>
<evidence type="ECO:0000256" key="3">
    <source>
        <dbReference type="ARBA" id="ARBA00023172"/>
    </source>
</evidence>
<dbReference type="GO" id="GO:0015074">
    <property type="term" value="P:DNA integration"/>
    <property type="evidence" value="ECO:0007669"/>
    <property type="project" value="UniProtKB-KW"/>
</dbReference>
<feature type="coiled-coil region" evidence="6">
    <location>
        <begin position="407"/>
        <end position="441"/>
    </location>
</feature>
<comment type="caution">
    <text evidence="9">The sequence shown here is derived from an EMBL/GenBank/DDBJ whole genome shotgun (WGS) entry which is preliminary data.</text>
</comment>
<evidence type="ECO:0000256" key="4">
    <source>
        <dbReference type="PIRSR" id="PIRSR606118-50"/>
    </source>
</evidence>
<dbReference type="Pfam" id="PF07508">
    <property type="entry name" value="Recombinase"/>
    <property type="match status" value="1"/>
</dbReference>
<dbReference type="GO" id="GO:0003677">
    <property type="term" value="F:DNA binding"/>
    <property type="evidence" value="ECO:0007669"/>
    <property type="project" value="UniProtKB-KW"/>
</dbReference>
<dbReference type="InterPro" id="IPR006119">
    <property type="entry name" value="Resolv_N"/>
</dbReference>
<reference evidence="9 10" key="1">
    <citation type="submission" date="2015-05" db="EMBL/GenBank/DDBJ databases">
        <title>Whole genome sequence and identification of bacterial endophytes from Costus igneus.</title>
        <authorList>
            <person name="Lee Y.P."/>
            <person name="Gan H.M."/>
            <person name="Eng W."/>
            <person name="Wheatley M.S."/>
            <person name="Caraballo A."/>
            <person name="Polter S."/>
            <person name="Savka M.A."/>
            <person name="Hudson A.O."/>
        </authorList>
    </citation>
    <scope>NUCLEOTIDE SEQUENCE [LARGE SCALE GENOMIC DNA]</scope>
    <source>
        <strain evidence="9 10">RIT379</strain>
    </source>
</reference>
<dbReference type="PROSITE" id="PS51736">
    <property type="entry name" value="RECOMBINASES_3"/>
    <property type="match status" value="1"/>
</dbReference>
<gene>
    <name evidence="9" type="ORF">ABW02_07590</name>
</gene>
<dbReference type="InterPro" id="IPR038109">
    <property type="entry name" value="DNA_bind_recomb_sf"/>
</dbReference>
<feature type="active site" description="O-(5'-phospho-DNA)-serine intermediate" evidence="4 5">
    <location>
        <position position="9"/>
    </location>
</feature>
<dbReference type="Pfam" id="PF13408">
    <property type="entry name" value="Zn_ribbon_recom"/>
    <property type="match status" value="1"/>
</dbReference>
<keyword evidence="6" id="KW-0175">Coiled coil</keyword>
<dbReference type="RefSeq" id="WP_047941335.1">
    <property type="nucleotide sequence ID" value="NZ_LDPH01000004.1"/>
</dbReference>
<dbReference type="AlphaFoldDB" id="A0A0J1LEM1"/>
<dbReference type="InterPro" id="IPR011109">
    <property type="entry name" value="DNA_bind_recombinase_dom"/>
</dbReference>
<keyword evidence="1" id="KW-0229">DNA integration</keyword>
<dbReference type="PATRIC" id="fig|1397.4.peg.4210"/>
<dbReference type="Gene3D" id="3.90.1750.20">
    <property type="entry name" value="Putative Large Serine Recombinase, Chain B, Domain 2"/>
    <property type="match status" value="1"/>
</dbReference>
<evidence type="ECO:0000259" key="8">
    <source>
        <dbReference type="PROSITE" id="PS51737"/>
    </source>
</evidence>
<keyword evidence="10" id="KW-1185">Reference proteome</keyword>
<evidence type="ECO:0000256" key="1">
    <source>
        <dbReference type="ARBA" id="ARBA00022908"/>
    </source>
</evidence>
<protein>
    <submittedName>
        <fullName evidence="9">DNA recombinase</fullName>
    </submittedName>
</protein>
<dbReference type="GO" id="GO:0000150">
    <property type="term" value="F:DNA strand exchange activity"/>
    <property type="evidence" value="ECO:0007669"/>
    <property type="project" value="InterPro"/>
</dbReference>
<accession>A0A0J1LEM1</accession>
<evidence type="ECO:0000259" key="7">
    <source>
        <dbReference type="PROSITE" id="PS51736"/>
    </source>
</evidence>
<dbReference type="PANTHER" id="PTHR30461">
    <property type="entry name" value="DNA-INVERTASE FROM LAMBDOID PROPHAGE"/>
    <property type="match status" value="1"/>
</dbReference>
<evidence type="ECO:0000313" key="9">
    <source>
        <dbReference type="EMBL" id="KLV27360.1"/>
    </source>
</evidence>
<dbReference type="Gene3D" id="3.40.50.1390">
    <property type="entry name" value="Resolvase, N-terminal catalytic domain"/>
    <property type="match status" value="1"/>
</dbReference>
<organism evidence="9 10">
    <name type="scientific">Niallia circulans</name>
    <name type="common">Bacillus circulans</name>
    <dbReference type="NCBI Taxonomy" id="1397"/>
    <lineage>
        <taxon>Bacteria</taxon>
        <taxon>Bacillati</taxon>
        <taxon>Bacillota</taxon>
        <taxon>Bacilli</taxon>
        <taxon>Bacillales</taxon>
        <taxon>Bacillaceae</taxon>
        <taxon>Niallia</taxon>
    </lineage>
</organism>
<dbReference type="PROSITE" id="PS51737">
    <property type="entry name" value="RECOMBINASE_DNA_BIND"/>
    <property type="match status" value="1"/>
</dbReference>
<evidence type="ECO:0000256" key="2">
    <source>
        <dbReference type="ARBA" id="ARBA00023125"/>
    </source>
</evidence>
<proteinExistence type="predicted"/>
<evidence type="ECO:0000313" key="10">
    <source>
        <dbReference type="Proteomes" id="UP000036045"/>
    </source>
</evidence>
<dbReference type="InterPro" id="IPR025827">
    <property type="entry name" value="Zn_ribbon_recom_dom"/>
</dbReference>